<proteinExistence type="predicted"/>
<dbReference type="Proteomes" id="UP000271098">
    <property type="component" value="Unassembled WGS sequence"/>
</dbReference>
<keyword evidence="2" id="KW-1185">Reference proteome</keyword>
<gene>
    <name evidence="1" type="ORF">GPUH_LOCUS17130</name>
</gene>
<reference evidence="1 2" key="2">
    <citation type="submission" date="2018-11" db="EMBL/GenBank/DDBJ databases">
        <authorList>
            <consortium name="Pathogen Informatics"/>
        </authorList>
    </citation>
    <scope>NUCLEOTIDE SEQUENCE [LARGE SCALE GENOMIC DNA]</scope>
</reference>
<evidence type="ECO:0000313" key="1">
    <source>
        <dbReference type="EMBL" id="VDN29233.1"/>
    </source>
</evidence>
<dbReference type="WBParaSite" id="GPUH_0001715201-mRNA-1">
    <property type="protein sequence ID" value="GPUH_0001715201-mRNA-1"/>
    <property type="gene ID" value="GPUH_0001715201"/>
</dbReference>
<organism evidence="3">
    <name type="scientific">Gongylonema pulchrum</name>
    <dbReference type="NCBI Taxonomy" id="637853"/>
    <lineage>
        <taxon>Eukaryota</taxon>
        <taxon>Metazoa</taxon>
        <taxon>Ecdysozoa</taxon>
        <taxon>Nematoda</taxon>
        <taxon>Chromadorea</taxon>
        <taxon>Rhabditida</taxon>
        <taxon>Spirurina</taxon>
        <taxon>Spiruromorpha</taxon>
        <taxon>Spiruroidea</taxon>
        <taxon>Gongylonematidae</taxon>
        <taxon>Gongylonema</taxon>
    </lineage>
</organism>
<reference evidence="3" key="1">
    <citation type="submission" date="2016-06" db="UniProtKB">
        <authorList>
            <consortium name="WormBaseParasite"/>
        </authorList>
    </citation>
    <scope>IDENTIFICATION</scope>
</reference>
<protein>
    <submittedName>
        <fullName evidence="3">BSD domain-containing protein</fullName>
    </submittedName>
</protein>
<evidence type="ECO:0000313" key="3">
    <source>
        <dbReference type="WBParaSite" id="GPUH_0001715201-mRNA-1"/>
    </source>
</evidence>
<dbReference type="AlphaFoldDB" id="A0A183E839"/>
<name>A0A183E839_9BILA</name>
<dbReference type="EMBL" id="UYRT01084734">
    <property type="protein sequence ID" value="VDN29233.1"/>
    <property type="molecule type" value="Genomic_DNA"/>
</dbReference>
<accession>A0A183E839</accession>
<evidence type="ECO:0000313" key="2">
    <source>
        <dbReference type="Proteomes" id="UP000271098"/>
    </source>
</evidence>
<sequence>MSDGIAVSSEQVAKTLEQSAVTADQDKVALLSEFKTAFVEAGEANGQQIAAPEKPLAPPYFDDLTKNAALQSFENMELPLRATFLDNPYAYFWKTKIKELLGRLALLDVKGYTF</sequence>